<dbReference type="GO" id="GO:0016301">
    <property type="term" value="F:kinase activity"/>
    <property type="evidence" value="ECO:0007669"/>
    <property type="project" value="UniProtKB-KW"/>
</dbReference>
<keyword evidence="5" id="KW-0808">Transferase</keyword>
<dbReference type="CDD" id="cd00082">
    <property type="entry name" value="HisKA"/>
    <property type="match status" value="1"/>
</dbReference>
<dbReference type="SMART" id="SM00387">
    <property type="entry name" value="HATPase_c"/>
    <property type="match status" value="1"/>
</dbReference>
<evidence type="ECO:0000256" key="2">
    <source>
        <dbReference type="ARBA" id="ARBA00012438"/>
    </source>
</evidence>
<dbReference type="PANTHER" id="PTHR43065">
    <property type="entry name" value="SENSOR HISTIDINE KINASE"/>
    <property type="match status" value="1"/>
</dbReference>
<comment type="catalytic activity">
    <reaction evidence="1">
        <text>ATP + protein L-histidine = ADP + protein N-phospho-L-histidine.</text>
        <dbReference type="EC" id="2.7.13.3"/>
    </reaction>
</comment>
<evidence type="ECO:0000313" key="5">
    <source>
        <dbReference type="EMBL" id="MBE4747026.1"/>
    </source>
</evidence>
<evidence type="ECO:0000313" key="6">
    <source>
        <dbReference type="Proteomes" id="UP001516472"/>
    </source>
</evidence>
<comment type="caution">
    <text evidence="5">The sequence shown here is derived from an EMBL/GenBank/DDBJ whole genome shotgun (WGS) entry which is preliminary data.</text>
</comment>
<dbReference type="InterPro" id="IPR003594">
    <property type="entry name" value="HATPase_dom"/>
</dbReference>
<feature type="domain" description="Histidine kinase" evidence="4">
    <location>
        <begin position="182"/>
        <end position="398"/>
    </location>
</feature>
<dbReference type="InterPro" id="IPR036097">
    <property type="entry name" value="HisK_dim/P_sf"/>
</dbReference>
<dbReference type="PROSITE" id="PS50109">
    <property type="entry name" value="HIS_KIN"/>
    <property type="match status" value="1"/>
</dbReference>
<dbReference type="InterPro" id="IPR005467">
    <property type="entry name" value="His_kinase_dom"/>
</dbReference>
<protein>
    <recommendedName>
        <fullName evidence="2">histidine kinase</fullName>
        <ecNumber evidence="2">2.7.13.3</ecNumber>
    </recommendedName>
</protein>
<dbReference type="EC" id="2.7.13.3" evidence="2"/>
<evidence type="ECO:0000256" key="3">
    <source>
        <dbReference type="ARBA" id="ARBA00022553"/>
    </source>
</evidence>
<dbReference type="SMART" id="SM00388">
    <property type="entry name" value="HisKA"/>
    <property type="match status" value="1"/>
</dbReference>
<evidence type="ECO:0000259" key="4">
    <source>
        <dbReference type="PROSITE" id="PS50109"/>
    </source>
</evidence>
<dbReference type="EMBL" id="JAAIYO010000001">
    <property type="protein sequence ID" value="MBE4747026.1"/>
    <property type="molecule type" value="Genomic_DNA"/>
</dbReference>
<sequence length="411" mass="44918">MPDINDNPGLLRKYQQLLVKHDTLVRKLDERTTLHVSTFKLSSWALETSASALAVLRSGGVVLANSRWHAMGRARGPWRRYAEGRVQGPEYASLRDVAAAEAEAVLAQGMGPHVTRYQQTRGTDPQVLEVRSEAVTPSAMRQVLVLARDITAQARDEEELVHARATLMERAQLRALGELAAGIAHDLRNTLNAMRLRLEMLQRDAIPLTERGQHHMDALARIVSDAGARVGRLQDFSRQKTDTHVEQVQLLDVVRDAVDIARGGIEHRHPKGAPAPHLDVVLPEQLPLVAGSAMELRYVLINLLINARDAMPQGGTIRVRAARVAKAVRLTVEDEGTGIPEEHLSDIFRAFFTTKGDKGTGLGLSMAHGVVTRAGGTLTAANRPEGGAVFTLSFPALKPPARRKGRRPARG</sequence>
<keyword evidence="6" id="KW-1185">Reference proteome</keyword>
<dbReference type="InterPro" id="IPR003661">
    <property type="entry name" value="HisK_dim/P_dom"/>
</dbReference>
<dbReference type="InterPro" id="IPR036890">
    <property type="entry name" value="HATPase_C_sf"/>
</dbReference>
<dbReference type="SUPFAM" id="SSF47384">
    <property type="entry name" value="Homodimeric domain of signal transducing histidine kinase"/>
    <property type="match status" value="1"/>
</dbReference>
<organism evidence="5 6">
    <name type="scientific">Corallococcus soli</name>
    <dbReference type="NCBI Taxonomy" id="2710757"/>
    <lineage>
        <taxon>Bacteria</taxon>
        <taxon>Pseudomonadati</taxon>
        <taxon>Myxococcota</taxon>
        <taxon>Myxococcia</taxon>
        <taxon>Myxococcales</taxon>
        <taxon>Cystobacterineae</taxon>
        <taxon>Myxococcaceae</taxon>
        <taxon>Corallococcus</taxon>
    </lineage>
</organism>
<dbReference type="Pfam" id="PF02518">
    <property type="entry name" value="HATPase_c"/>
    <property type="match status" value="1"/>
</dbReference>
<keyword evidence="3" id="KW-0597">Phosphoprotein</keyword>
<proteinExistence type="predicted"/>
<name>A0ABR9PGH9_9BACT</name>
<dbReference type="InterPro" id="IPR004358">
    <property type="entry name" value="Sig_transdc_His_kin-like_C"/>
</dbReference>
<gene>
    <name evidence="5" type="ORF">G4177_02410</name>
</gene>
<dbReference type="SUPFAM" id="SSF55874">
    <property type="entry name" value="ATPase domain of HSP90 chaperone/DNA topoisomerase II/histidine kinase"/>
    <property type="match status" value="1"/>
</dbReference>
<keyword evidence="5" id="KW-0418">Kinase</keyword>
<dbReference type="Gene3D" id="3.30.565.10">
    <property type="entry name" value="Histidine kinase-like ATPase, C-terminal domain"/>
    <property type="match status" value="1"/>
</dbReference>
<reference evidence="5 6" key="1">
    <citation type="submission" date="2020-02" db="EMBL/GenBank/DDBJ databases">
        <authorList>
            <person name="Babadi Z.K."/>
            <person name="Risdian C."/>
            <person name="Ebrahimipour G.H."/>
            <person name="Wink J."/>
        </authorList>
    </citation>
    <scope>NUCLEOTIDE SEQUENCE [LARGE SCALE GENOMIC DNA]</scope>
    <source>
        <strain evidence="5 6">ZKHCc1 1396</strain>
    </source>
</reference>
<dbReference type="PRINTS" id="PR00344">
    <property type="entry name" value="BCTRLSENSOR"/>
</dbReference>
<evidence type="ECO:0000256" key="1">
    <source>
        <dbReference type="ARBA" id="ARBA00000085"/>
    </source>
</evidence>
<dbReference type="Proteomes" id="UP001516472">
    <property type="component" value="Unassembled WGS sequence"/>
</dbReference>
<dbReference type="Pfam" id="PF00512">
    <property type="entry name" value="HisKA"/>
    <property type="match status" value="1"/>
</dbReference>
<dbReference type="PANTHER" id="PTHR43065:SF42">
    <property type="entry name" value="TWO-COMPONENT SENSOR PPRA"/>
    <property type="match status" value="1"/>
</dbReference>
<dbReference type="Gene3D" id="1.10.287.130">
    <property type="match status" value="1"/>
</dbReference>
<accession>A0ABR9PGH9</accession>